<accession>A0A5B8G353</accession>
<dbReference type="PRINTS" id="PR00081">
    <property type="entry name" value="GDHRDH"/>
</dbReference>
<organism evidence="3 4">
    <name type="scientific">Paroceanicella profunda</name>
    <dbReference type="NCBI Taxonomy" id="2579971"/>
    <lineage>
        <taxon>Bacteria</taxon>
        <taxon>Pseudomonadati</taxon>
        <taxon>Pseudomonadota</taxon>
        <taxon>Alphaproteobacteria</taxon>
        <taxon>Rhodobacterales</taxon>
        <taxon>Paracoccaceae</taxon>
        <taxon>Paroceanicella</taxon>
    </lineage>
</organism>
<reference evidence="3 4" key="1">
    <citation type="submission" date="2019-06" db="EMBL/GenBank/DDBJ databases">
        <title>Genome sequence of Rhodobacteraceae bacterium D4M1.</title>
        <authorList>
            <person name="Cao J."/>
        </authorList>
    </citation>
    <scope>NUCLEOTIDE SEQUENCE [LARGE SCALE GENOMIC DNA]</scope>
    <source>
        <strain evidence="3 4">D4M1</strain>
        <plasmid evidence="4">pd4m1a</plasmid>
    </source>
</reference>
<protein>
    <submittedName>
        <fullName evidence="3">SDR family oxidoreductase</fullName>
    </submittedName>
</protein>
<evidence type="ECO:0000313" key="3">
    <source>
        <dbReference type="EMBL" id="QDL93839.1"/>
    </source>
</evidence>
<dbReference type="PANTHER" id="PTHR42760">
    <property type="entry name" value="SHORT-CHAIN DEHYDROGENASES/REDUCTASES FAMILY MEMBER"/>
    <property type="match status" value="1"/>
</dbReference>
<dbReference type="PROSITE" id="PS00061">
    <property type="entry name" value="ADH_SHORT"/>
    <property type="match status" value="1"/>
</dbReference>
<dbReference type="InterPro" id="IPR057326">
    <property type="entry name" value="KR_dom"/>
</dbReference>
<dbReference type="OrthoDB" id="9789398at2"/>
<dbReference type="SUPFAM" id="SSF51735">
    <property type="entry name" value="NAD(P)-binding Rossmann-fold domains"/>
    <property type="match status" value="1"/>
</dbReference>
<dbReference type="FunFam" id="3.40.50.720:FF:000084">
    <property type="entry name" value="Short-chain dehydrogenase reductase"/>
    <property type="match status" value="1"/>
</dbReference>
<dbReference type="InterPro" id="IPR020904">
    <property type="entry name" value="Sc_DH/Rdtase_CS"/>
</dbReference>
<keyword evidence="3" id="KW-0614">Plasmid</keyword>
<dbReference type="GO" id="GO:0016616">
    <property type="term" value="F:oxidoreductase activity, acting on the CH-OH group of donors, NAD or NADP as acceptor"/>
    <property type="evidence" value="ECO:0007669"/>
    <property type="project" value="TreeGrafter"/>
</dbReference>
<dbReference type="Gene3D" id="3.40.50.720">
    <property type="entry name" value="NAD(P)-binding Rossmann-like Domain"/>
    <property type="match status" value="1"/>
</dbReference>
<evidence type="ECO:0000259" key="2">
    <source>
        <dbReference type="SMART" id="SM00822"/>
    </source>
</evidence>
<feature type="domain" description="Ketoreductase" evidence="2">
    <location>
        <begin position="4"/>
        <end position="175"/>
    </location>
</feature>
<dbReference type="SMART" id="SM00822">
    <property type="entry name" value="PKS_KR"/>
    <property type="match status" value="1"/>
</dbReference>
<dbReference type="RefSeq" id="WP_138573907.1">
    <property type="nucleotide sequence ID" value="NZ_CP040819.1"/>
</dbReference>
<keyword evidence="4" id="KW-1185">Reference proteome</keyword>
<evidence type="ECO:0000313" key="4">
    <source>
        <dbReference type="Proteomes" id="UP000305888"/>
    </source>
</evidence>
<dbReference type="Pfam" id="PF13561">
    <property type="entry name" value="adh_short_C2"/>
    <property type="match status" value="1"/>
</dbReference>
<dbReference type="KEGG" id="ppru:FDP22_18305"/>
<evidence type="ECO:0000256" key="1">
    <source>
        <dbReference type="ARBA" id="ARBA00006484"/>
    </source>
</evidence>
<dbReference type="CDD" id="cd05233">
    <property type="entry name" value="SDR_c"/>
    <property type="match status" value="1"/>
</dbReference>
<dbReference type="GO" id="GO:0030497">
    <property type="term" value="P:fatty acid elongation"/>
    <property type="evidence" value="ECO:0007669"/>
    <property type="project" value="TreeGrafter"/>
</dbReference>
<sequence length="263" mass="26514">MSGPVCLVTGAGGGIGRASLAALIEGGWRIAATDRPGAEFAQGDALAFFPADLADPAAPEAVVEAVLARFGRLDGLLHCAGTSHVAAFPEQDDAGWDRVIDINLSAAHRVARAVGRHLIAQGTGGAVVMISSLAWMSGGANPAYGAAKGGVNTLVFNMAQALGPHGVRVNAIAPGIIATEMVRGAFPGEKFARLERAASARTPLRRLGRAEDVADVAAFLMSERAGFVTGSVIPVTGGLELVPPIGMIEDGSGATRAGEGSSG</sequence>
<proteinExistence type="inferred from homology"/>
<comment type="similarity">
    <text evidence="1">Belongs to the short-chain dehydrogenases/reductases (SDR) family.</text>
</comment>
<dbReference type="InterPro" id="IPR002347">
    <property type="entry name" value="SDR_fam"/>
</dbReference>
<name>A0A5B8G353_9RHOB</name>
<dbReference type="EMBL" id="CP040819">
    <property type="protein sequence ID" value="QDL93839.1"/>
    <property type="molecule type" value="Genomic_DNA"/>
</dbReference>
<dbReference type="AlphaFoldDB" id="A0A5B8G353"/>
<dbReference type="PANTHER" id="PTHR42760:SF135">
    <property type="entry name" value="BLL7886 PROTEIN"/>
    <property type="match status" value="1"/>
</dbReference>
<dbReference type="InterPro" id="IPR036291">
    <property type="entry name" value="NAD(P)-bd_dom_sf"/>
</dbReference>
<geneLocation type="plasmid" evidence="4">
    <name>pd4m1a</name>
</geneLocation>
<gene>
    <name evidence="3" type="ORF">FDP22_18305</name>
</gene>
<dbReference type="Proteomes" id="UP000305888">
    <property type="component" value="Plasmid pD4M1A"/>
</dbReference>